<dbReference type="GeneTree" id="ENSGT01150000286950"/>
<dbReference type="InterPro" id="IPR000315">
    <property type="entry name" value="Znf_B-box"/>
</dbReference>
<dbReference type="SMART" id="SM00336">
    <property type="entry name" value="BBOX"/>
    <property type="match status" value="2"/>
</dbReference>
<dbReference type="STRING" id="7918.ENSLOCP00000000341"/>
<proteinExistence type="predicted"/>
<reference evidence="8" key="1">
    <citation type="submission" date="2011-12" db="EMBL/GenBank/DDBJ databases">
        <title>The Draft Genome of Lepisosteus oculatus.</title>
        <authorList>
            <consortium name="The Broad Institute Genome Assembly &amp; Analysis Group"/>
            <consortium name="Computational R&amp;D Group"/>
            <consortium name="and Sequencing Platform"/>
            <person name="Di Palma F."/>
            <person name="Alfoldi J."/>
            <person name="Johnson J."/>
            <person name="Berlin A."/>
            <person name="Gnerre S."/>
            <person name="Jaffe D."/>
            <person name="MacCallum I."/>
            <person name="Young S."/>
            <person name="Walker B.J."/>
            <person name="Lander E.S."/>
            <person name="Lindblad-Toh K."/>
        </authorList>
    </citation>
    <scope>NUCLEOTIDE SEQUENCE [LARGE SCALE GENOMIC DNA]</scope>
</reference>
<dbReference type="PROSITE" id="PS50119">
    <property type="entry name" value="ZF_BBOX"/>
    <property type="match status" value="1"/>
</dbReference>
<keyword evidence="3" id="KW-0862">Zinc</keyword>
<organism evidence="7 8">
    <name type="scientific">Lepisosteus oculatus</name>
    <name type="common">Spotted gar</name>
    <dbReference type="NCBI Taxonomy" id="7918"/>
    <lineage>
        <taxon>Eukaryota</taxon>
        <taxon>Metazoa</taxon>
        <taxon>Chordata</taxon>
        <taxon>Craniata</taxon>
        <taxon>Vertebrata</taxon>
        <taxon>Euteleostomi</taxon>
        <taxon>Actinopterygii</taxon>
        <taxon>Neopterygii</taxon>
        <taxon>Holostei</taxon>
        <taxon>Semionotiformes</taxon>
        <taxon>Lepisosteidae</taxon>
        <taxon>Lepisosteus</taxon>
    </lineage>
</organism>
<dbReference type="AlphaFoldDB" id="W5LW34"/>
<protein>
    <recommendedName>
        <fullName evidence="6">B box-type domain-containing protein</fullName>
    </recommendedName>
</protein>
<dbReference type="GO" id="GO:0008270">
    <property type="term" value="F:zinc ion binding"/>
    <property type="evidence" value="ECO:0007669"/>
    <property type="project" value="UniProtKB-KW"/>
</dbReference>
<name>W5LW34_LEPOC</name>
<dbReference type="Pfam" id="PF00643">
    <property type="entry name" value="zf-B_box"/>
    <property type="match status" value="1"/>
</dbReference>
<sequence>METGDSWKECVCAVHRVQLERPGSPVPSCVSMKSDESMEPPMQFRGGALDTNPRVKLDRPGSLVPSCVSMKSDGSMDTPMQFRGGALDTNPRVKLDRPGSPVPSCVSMKSGGSMEPPMQFRGGALDTNPRVKLDRPGSPVPSCVSMKSDGSMEPPMQFRGGALDTNPRSAGQGDVSCDFCTDKKMRAVKYCHVCPASYCEIHVRQHYTVPALQKHRLVDISGDQEPRLCQQHHRALEVFCKTDQTLICSLCSVQEHMGHDTIFKSEERQTQDVGRAVSDLTDDLENFHTGGFQETDQTG</sequence>
<dbReference type="PANTHER" id="PTHR25465">
    <property type="entry name" value="B-BOX DOMAIN CONTAINING"/>
    <property type="match status" value="1"/>
</dbReference>
<evidence type="ECO:0000313" key="7">
    <source>
        <dbReference type="Ensembl" id="ENSLOCP00000000341.1"/>
    </source>
</evidence>
<feature type="domain" description="B box-type" evidence="6">
    <location>
        <begin position="224"/>
        <end position="264"/>
    </location>
</feature>
<accession>W5LW34</accession>
<dbReference type="HOGENOM" id="CLU_930525_0_0_1"/>
<dbReference type="InParanoid" id="W5LW34"/>
<evidence type="ECO:0000256" key="3">
    <source>
        <dbReference type="ARBA" id="ARBA00022833"/>
    </source>
</evidence>
<evidence type="ECO:0000313" key="8">
    <source>
        <dbReference type="Proteomes" id="UP000018468"/>
    </source>
</evidence>
<keyword evidence="1" id="KW-0479">Metal-binding</keyword>
<dbReference type="CDD" id="cd19802">
    <property type="entry name" value="Bbox1_TRIM8-like"/>
    <property type="match status" value="1"/>
</dbReference>
<dbReference type="OMA" id="SMEPPMQ"/>
<evidence type="ECO:0000256" key="1">
    <source>
        <dbReference type="ARBA" id="ARBA00022723"/>
    </source>
</evidence>
<keyword evidence="2 4" id="KW-0863">Zinc-finger</keyword>
<dbReference type="CDD" id="cd19769">
    <property type="entry name" value="Bbox2_TRIM16-like"/>
    <property type="match status" value="1"/>
</dbReference>
<dbReference type="Ensembl" id="ENSLOCT00000000341.1">
    <property type="protein sequence ID" value="ENSLOCP00000000341.1"/>
    <property type="gene ID" value="ENSLOCG00000000315.1"/>
</dbReference>
<reference evidence="7" key="2">
    <citation type="submission" date="2025-08" db="UniProtKB">
        <authorList>
            <consortium name="Ensembl"/>
        </authorList>
    </citation>
    <scope>IDENTIFICATION</scope>
</reference>
<dbReference type="Proteomes" id="UP000018468">
    <property type="component" value="Unassembled WGS sequence"/>
</dbReference>
<dbReference type="Gene3D" id="3.30.160.60">
    <property type="entry name" value="Classic Zinc Finger"/>
    <property type="match status" value="1"/>
</dbReference>
<evidence type="ECO:0000256" key="2">
    <source>
        <dbReference type="ARBA" id="ARBA00022771"/>
    </source>
</evidence>
<dbReference type="InterPro" id="IPR051051">
    <property type="entry name" value="E3_ubiq-ligase_TRIM/RNF"/>
</dbReference>
<evidence type="ECO:0000259" key="6">
    <source>
        <dbReference type="PROSITE" id="PS50119"/>
    </source>
</evidence>
<dbReference type="eggNOG" id="ENOG502SRDY">
    <property type="taxonomic scope" value="Eukaryota"/>
</dbReference>
<reference evidence="7" key="3">
    <citation type="submission" date="2025-09" db="UniProtKB">
        <authorList>
            <consortium name="Ensembl"/>
        </authorList>
    </citation>
    <scope>IDENTIFICATION</scope>
</reference>
<keyword evidence="8" id="KW-1185">Reference proteome</keyword>
<dbReference type="Gene3D" id="4.10.830.40">
    <property type="match status" value="1"/>
</dbReference>
<dbReference type="Bgee" id="ENSLOCG00000000315">
    <property type="expression patterns" value="Expressed in mesonephros and 11 other cell types or tissues"/>
</dbReference>
<evidence type="ECO:0000256" key="4">
    <source>
        <dbReference type="PROSITE-ProRule" id="PRU00024"/>
    </source>
</evidence>
<dbReference type="PANTHER" id="PTHR25465:SF5">
    <property type="entry name" value="E3 UBIQUITIN_ISG15 LIGASE TRIM25-RELATED"/>
    <property type="match status" value="1"/>
</dbReference>
<evidence type="ECO:0000256" key="5">
    <source>
        <dbReference type="SAM" id="MobiDB-lite"/>
    </source>
</evidence>
<dbReference type="SUPFAM" id="SSF57845">
    <property type="entry name" value="B-box zinc-binding domain"/>
    <property type="match status" value="1"/>
</dbReference>
<feature type="region of interest" description="Disordered" evidence="5">
    <location>
        <begin position="85"/>
        <end position="152"/>
    </location>
</feature>